<gene>
    <name evidence="1" type="ORF">SAMN04487949_1521</name>
</gene>
<evidence type="ECO:0000313" key="1">
    <source>
        <dbReference type="EMBL" id="SDM39630.1"/>
    </source>
</evidence>
<reference evidence="2" key="1">
    <citation type="submission" date="2016-10" db="EMBL/GenBank/DDBJ databases">
        <authorList>
            <person name="Varghese N."/>
            <person name="Submissions S."/>
        </authorList>
    </citation>
    <scope>NUCLEOTIDE SEQUENCE [LARGE SCALE GENOMIC DNA]</scope>
    <source>
        <strain evidence="2">CGMCC 1.10119</strain>
    </source>
</reference>
<name>A0A1G9SW26_9EURY</name>
<dbReference type="AlphaFoldDB" id="A0A1G9SW26"/>
<proteinExistence type="predicted"/>
<dbReference type="EMBL" id="FNHL01000002">
    <property type="protein sequence ID" value="SDM39630.1"/>
    <property type="molecule type" value="Genomic_DNA"/>
</dbReference>
<protein>
    <recommendedName>
        <fullName evidence="3">Lipoprotein</fullName>
    </recommendedName>
</protein>
<evidence type="ECO:0000313" key="2">
    <source>
        <dbReference type="Proteomes" id="UP000199451"/>
    </source>
</evidence>
<dbReference type="PROSITE" id="PS51257">
    <property type="entry name" value="PROKAR_LIPOPROTEIN"/>
    <property type="match status" value="1"/>
</dbReference>
<dbReference type="RefSeq" id="WP_089695973.1">
    <property type="nucleotide sequence ID" value="NZ_FNHL01000002.1"/>
</dbReference>
<keyword evidence="2" id="KW-1185">Reference proteome</keyword>
<dbReference type="Proteomes" id="UP000199451">
    <property type="component" value="Unassembled WGS sequence"/>
</dbReference>
<dbReference type="OrthoDB" id="275796at2157"/>
<sequence length="210" mass="22036">MPSSRRSLLHTIGICSLGLLTGCAGRITSLAAVDDAEARGCDVSDDGEPIRGQSNPVAVEETVVGDDLTYLPDEDAVRYVTGQRVTNGDAVEKGAPAEREPVYETVPFGEWAAVKAAEAAASHVSEFARDVFGRDVGLRASAATRNGKRVVALDLVSTCYADGETRTPSVTLDGVAELTPSAVEVSLSLDSRASERTVPVFVGRRTAVLD</sequence>
<accession>A0A1G9SW26</accession>
<organism evidence="1 2">
    <name type="scientific">Halogranum gelatinilyticum</name>
    <dbReference type="NCBI Taxonomy" id="660521"/>
    <lineage>
        <taxon>Archaea</taxon>
        <taxon>Methanobacteriati</taxon>
        <taxon>Methanobacteriota</taxon>
        <taxon>Stenosarchaea group</taxon>
        <taxon>Halobacteria</taxon>
        <taxon>Halobacteriales</taxon>
        <taxon>Haloferacaceae</taxon>
    </lineage>
</organism>
<evidence type="ECO:0008006" key="3">
    <source>
        <dbReference type="Google" id="ProtNLM"/>
    </source>
</evidence>